<keyword evidence="2" id="KW-1185">Reference proteome</keyword>
<protein>
    <submittedName>
        <fullName evidence="1">Uncharacterized protein</fullName>
    </submittedName>
</protein>
<reference evidence="1 2" key="1">
    <citation type="journal article" date="2022" name="Hortic Res">
        <title>A haplotype resolved chromosomal level avocado genome allows analysis of novel avocado genes.</title>
        <authorList>
            <person name="Nath O."/>
            <person name="Fletcher S.J."/>
            <person name="Hayward A."/>
            <person name="Shaw L.M."/>
            <person name="Masouleh A.K."/>
            <person name="Furtado A."/>
            <person name="Henry R.J."/>
            <person name="Mitter N."/>
        </authorList>
    </citation>
    <scope>NUCLEOTIDE SEQUENCE [LARGE SCALE GENOMIC DNA]</scope>
    <source>
        <strain evidence="2">cv. Hass</strain>
    </source>
</reference>
<name>A0ACC2K5T3_PERAE</name>
<organism evidence="1 2">
    <name type="scientific">Persea americana</name>
    <name type="common">Avocado</name>
    <dbReference type="NCBI Taxonomy" id="3435"/>
    <lineage>
        <taxon>Eukaryota</taxon>
        <taxon>Viridiplantae</taxon>
        <taxon>Streptophyta</taxon>
        <taxon>Embryophyta</taxon>
        <taxon>Tracheophyta</taxon>
        <taxon>Spermatophyta</taxon>
        <taxon>Magnoliopsida</taxon>
        <taxon>Magnoliidae</taxon>
        <taxon>Laurales</taxon>
        <taxon>Lauraceae</taxon>
        <taxon>Persea</taxon>
    </lineage>
</organism>
<sequence>MKFSTPRSPVSSTTSTPRYRHRRRRIHAPTTTPEDSYEEDVNGTSPSQRYPMEDNLYDDDYVDDDEEDEADDEYEEFSDSSTTNPYTQSKTISQPPESVLSTNRLQPSANCLNCPATTPVLESSSYINIAPLPVFRGDSSECPLAHLSRFARVCRANNALSDDMKRRIFPVTLDGEAVLWYELNVEPYSALSWEEIQSSFLQMYRRMEFDQQLRSELMEIQQADGETVKSFFMRMQWILKKWPDHGIPDVILKGVFVDGLREDFQDWVIPHNPNSLDDAFRLALTWEQALSIRASRRRRNGVAAAGTPGGDEAAKCGFCDGPHDEGTCEIRRKMRELWLNNKEKSLTALNGGSTPEKKESGDEKKDWGMVDCSSSRSQCQCWKHQCWKKKAILARNFSTVD</sequence>
<evidence type="ECO:0000313" key="1">
    <source>
        <dbReference type="EMBL" id="KAJ8616474.1"/>
    </source>
</evidence>
<comment type="caution">
    <text evidence="1">The sequence shown here is derived from an EMBL/GenBank/DDBJ whole genome shotgun (WGS) entry which is preliminary data.</text>
</comment>
<accession>A0ACC2K5T3</accession>
<dbReference type="Proteomes" id="UP001234297">
    <property type="component" value="Chromosome 12"/>
</dbReference>
<gene>
    <name evidence="1" type="ORF">MRB53_035846</name>
</gene>
<evidence type="ECO:0000313" key="2">
    <source>
        <dbReference type="Proteomes" id="UP001234297"/>
    </source>
</evidence>
<dbReference type="EMBL" id="CM056820">
    <property type="protein sequence ID" value="KAJ8616474.1"/>
    <property type="molecule type" value="Genomic_DNA"/>
</dbReference>
<proteinExistence type="predicted"/>